<dbReference type="Gene3D" id="2.60.40.10">
    <property type="entry name" value="Immunoglobulins"/>
    <property type="match status" value="5"/>
</dbReference>
<dbReference type="InterPro" id="IPR013783">
    <property type="entry name" value="Ig-like_fold"/>
</dbReference>
<sequence length="1128" mass="114378">MMRNLLRTPLLWTLTGVLVACGGTGGTPAATNQPPEVSVKLSDGSSISTSTYLSASEKLTVSASDVDGSVSKVGWVLDTGTPAEKSGQFSGTDVKGKITLSLSGLSSGTHTLNLTVTDNQGSTGSSSVSFKVDAEAPQISTVTVNGTAVTEGQALTFNAGDVATLKVVASDLRGGGDTSASPAGIAVYVGDTLARTLTSPATLDLAALVGSSTSVNTIKLVGLDTAGNTSATRTFTVQFAAAATGGTTSTPVLNWLTPSGDFVRGNGVVALKATAFKDGVDVSSQVTYTASCGTISGANWTLGSDCADGSKQTITATVVSGGKSYSIVKTVAVDSSDPSVQITSPQQGQSFTSNPISVGVTASDAGSGIDHIDVLANGTVVGSVSSGQGSVVWAPQNGTYTLTANVYDRVGRTSTTTLSNIKVQLTSTDNAAPSVSAFTLPSTVQHKTVTATVAVTDPSPSSGIAKVELLEGSTSLGVQTTGVNGTYTFSLDTSKLSDGAHTLRAVVTDNVGLSAEKTGTLTTDNTAPVITWQSPRDGAVVGKTVTLNATTSEGTVSYTVDGVAATGTQVALSDGAHTLAATATDAAGNTTTTSVNITADGTAPTATILSPIAGSTISQTPVSVQVSASDALSGVDHIDVSVNGTVIGTVSGAQGTVTWGPSNGTYTINALAYDKAGNVSAPVKSAVTIATPAPVVAPQPVININSTAAQPYTGALNVGVAGNFDSRSTVSKLLLQIVDASGATDNTSYVSNQPSASFSVDTTKYPDGDLTLQAIALTAEGLQGKSLVQTVKIQNISSPIIAVTAPTDGSTFNGATMPVQISITKRNTGFTILGNQLVVDLLDYRGQSVGTKTITGIQDNASGNYSTSFDVAALPADVYTIRVSTPVQLTGGTAQTVVTSSKVTTSSSSVNPPAAIIRLPVTLGNGNRPSLTSSSGFLVNVSDNTGVDYVQVRLVRPDGTPLNSYLLNEGFIVKPLYADIVLPSLDIDGSQYVPDGPYMLRVTVADVEGNRNIQEVPVNVDRNAATNTFSQSVTTTPGTPDTTPGKFTYTSATWTLTGVTNASRVVEVFNKSGTITTNVLPQVQGNQTAAIQFGAEGTYSVDWIVEDLTTGAVRYIYGTVVTVVKNPT</sequence>
<dbReference type="Proteomes" id="UP000603865">
    <property type="component" value="Unassembled WGS sequence"/>
</dbReference>
<name>A0A918BZK8_9DEIO</name>
<comment type="caution">
    <text evidence="2">The sequence shown here is derived from an EMBL/GenBank/DDBJ whole genome shotgun (WGS) entry which is preliminary data.</text>
</comment>
<dbReference type="PROSITE" id="PS51257">
    <property type="entry name" value="PROKAR_LIPOPROTEIN"/>
    <property type="match status" value="1"/>
</dbReference>
<reference evidence="2" key="1">
    <citation type="journal article" date="2014" name="Int. J. Syst. Evol. Microbiol.">
        <title>Complete genome sequence of Corynebacterium casei LMG S-19264T (=DSM 44701T), isolated from a smear-ripened cheese.</title>
        <authorList>
            <consortium name="US DOE Joint Genome Institute (JGI-PGF)"/>
            <person name="Walter F."/>
            <person name="Albersmeier A."/>
            <person name="Kalinowski J."/>
            <person name="Ruckert C."/>
        </authorList>
    </citation>
    <scope>NUCLEOTIDE SEQUENCE</scope>
    <source>
        <strain evidence="2">JCM 31311</strain>
    </source>
</reference>
<reference evidence="2" key="2">
    <citation type="submission" date="2020-09" db="EMBL/GenBank/DDBJ databases">
        <authorList>
            <person name="Sun Q."/>
            <person name="Ohkuma M."/>
        </authorList>
    </citation>
    <scope>NUCLEOTIDE SEQUENCE</scope>
    <source>
        <strain evidence="2">JCM 31311</strain>
    </source>
</reference>
<dbReference type="AlphaFoldDB" id="A0A918BZK8"/>
<feature type="chain" id="PRO_5036849530" evidence="1">
    <location>
        <begin position="30"/>
        <end position="1128"/>
    </location>
</feature>
<dbReference type="EMBL" id="BMQL01000003">
    <property type="protein sequence ID" value="GGQ98399.1"/>
    <property type="molecule type" value="Genomic_DNA"/>
</dbReference>
<proteinExistence type="predicted"/>
<gene>
    <name evidence="2" type="ORF">GCM10008957_08440</name>
</gene>
<keyword evidence="3" id="KW-1185">Reference proteome</keyword>
<accession>A0A918BZK8</accession>
<feature type="signal peptide" evidence="1">
    <location>
        <begin position="1"/>
        <end position="29"/>
    </location>
</feature>
<evidence type="ECO:0000313" key="3">
    <source>
        <dbReference type="Proteomes" id="UP000603865"/>
    </source>
</evidence>
<evidence type="ECO:0000313" key="2">
    <source>
        <dbReference type="EMBL" id="GGQ98399.1"/>
    </source>
</evidence>
<organism evidence="2 3">
    <name type="scientific">Deinococcus ruber</name>
    <dbReference type="NCBI Taxonomy" id="1848197"/>
    <lineage>
        <taxon>Bacteria</taxon>
        <taxon>Thermotogati</taxon>
        <taxon>Deinococcota</taxon>
        <taxon>Deinococci</taxon>
        <taxon>Deinococcales</taxon>
        <taxon>Deinococcaceae</taxon>
        <taxon>Deinococcus</taxon>
    </lineage>
</organism>
<dbReference type="Pfam" id="PF17957">
    <property type="entry name" value="Big_7"/>
    <property type="match status" value="3"/>
</dbReference>
<protein>
    <submittedName>
        <fullName evidence="2">Fibronectin type III</fullName>
    </submittedName>
</protein>
<evidence type="ECO:0000256" key="1">
    <source>
        <dbReference type="SAM" id="SignalP"/>
    </source>
</evidence>
<keyword evidence="1" id="KW-0732">Signal</keyword>